<dbReference type="Pfam" id="PF00248">
    <property type="entry name" value="Aldo_ket_red"/>
    <property type="match status" value="1"/>
</dbReference>
<gene>
    <name evidence="2" type="ORF">BN1180_03199</name>
</gene>
<dbReference type="Pfam" id="PF00106">
    <property type="entry name" value="adh_short"/>
    <property type="match status" value="1"/>
</dbReference>
<dbReference type="PANTHER" id="PTHR43638:SF3">
    <property type="entry name" value="ALDEHYDE REDUCTASE"/>
    <property type="match status" value="1"/>
</dbReference>
<dbReference type="InterPro" id="IPR036291">
    <property type="entry name" value="NAD(P)-bd_dom_sf"/>
</dbReference>
<evidence type="ECO:0000313" key="2">
    <source>
        <dbReference type="EMBL" id="CEG33027.1"/>
    </source>
</evidence>
<dbReference type="CDD" id="cd11731">
    <property type="entry name" value="Lin1944_like_SDR_c"/>
    <property type="match status" value="1"/>
</dbReference>
<dbReference type="InterPro" id="IPR023210">
    <property type="entry name" value="NADP_OxRdtase_dom"/>
</dbReference>
<dbReference type="AlphaFoldDB" id="A0AAN2TT89"/>
<dbReference type="InterPro" id="IPR036812">
    <property type="entry name" value="NAD(P)_OxRdtase_dom_sf"/>
</dbReference>
<dbReference type="SUPFAM" id="SSF51430">
    <property type="entry name" value="NAD(P)-linked oxidoreductase"/>
    <property type="match status" value="1"/>
</dbReference>
<dbReference type="Proteomes" id="UP000182110">
    <property type="component" value="Unassembled WGS sequence"/>
</dbReference>
<dbReference type="EMBL" id="CCXW01000001">
    <property type="protein sequence ID" value="CEG33027.1"/>
    <property type="molecule type" value="Genomic_DNA"/>
</dbReference>
<organism evidence="2 3">
    <name type="scientific">Peribacillus simplex</name>
    <dbReference type="NCBI Taxonomy" id="1478"/>
    <lineage>
        <taxon>Bacteria</taxon>
        <taxon>Bacillati</taxon>
        <taxon>Bacillota</taxon>
        <taxon>Bacilli</taxon>
        <taxon>Bacillales</taxon>
        <taxon>Bacillaceae</taxon>
        <taxon>Peribacillus</taxon>
    </lineage>
</organism>
<feature type="domain" description="NADP-dependent oxidoreductase" evidence="1">
    <location>
        <begin position="181"/>
        <end position="435"/>
    </location>
</feature>
<dbReference type="InterPro" id="IPR020471">
    <property type="entry name" value="AKR"/>
</dbReference>
<protein>
    <submittedName>
        <fullName evidence="2">Short chain dehydrogenase</fullName>
    </submittedName>
</protein>
<proteinExistence type="predicted"/>
<dbReference type="Gene3D" id="3.20.20.100">
    <property type="entry name" value="NADP-dependent oxidoreductase domain"/>
    <property type="match status" value="1"/>
</dbReference>
<sequence>MSLKGKRVVVLGGTSGIGLAAAKAFIDESAQVIIASRSASKLSDAKVKLGGNVEGYEIDFRSEEKVADFFKKVGKFDHLVVTAGEGAMGHFSELPVATVREAFDSKFWGQYISVRAALPYLNNESSITLTSGVYGVRPPQGATTLASINSAIDGLVRGLSVDLAPIRVNVVSPDGTSLPSLGQGTWYMGENPQVRDKEIKALQLGVELGMTLIDTAEMYGNGDSERIVGEAIKGRRNEVFLVSKVYPHHAGLDKISKACENSLKRLGTDHLDLYLLHWRGRVPLEDTIEGMEKLREEGKILRWGVSNFDTVDMEELWNTKHGKNCVTNQVLYHLGSRGIDFDLLPWQREHNMPIMAYSPLAQGGSLRRQLLNDPAIHDIADKYNVQPLQIALAWTIRSNNVISIPKAVQDEHVLANAEAASIEFTEEDLSRIDQVFPKPTRKMPLDII</sequence>
<dbReference type="CDD" id="cd19138">
    <property type="entry name" value="AKR_YeaE"/>
    <property type="match status" value="1"/>
</dbReference>
<name>A0AAN2TT89_9BACI</name>
<dbReference type="Gene3D" id="3.40.50.720">
    <property type="entry name" value="NAD(P)-binding Rossmann-like Domain"/>
    <property type="match status" value="1"/>
</dbReference>
<dbReference type="SUPFAM" id="SSF51735">
    <property type="entry name" value="NAD(P)-binding Rossmann-fold domains"/>
    <property type="match status" value="1"/>
</dbReference>
<dbReference type="PRINTS" id="PR00069">
    <property type="entry name" value="ALDKETRDTASE"/>
</dbReference>
<keyword evidence="3" id="KW-1185">Reference proteome</keyword>
<reference evidence="2 3" key="1">
    <citation type="journal article" date="2014" name="Genome Announc.">
        <title>Genome Sequence of Bacillus simplex Strain P558, Isolated from a Human Fecal Sample.</title>
        <authorList>
            <person name="Croce O."/>
            <person name="Hugon P."/>
            <person name="Lagier J.C."/>
            <person name="Bibi F."/>
            <person name="Robert C."/>
            <person name="Azhar E.I."/>
            <person name="Raoult D."/>
            <person name="Fournier P.E."/>
        </authorList>
    </citation>
    <scope>NUCLEOTIDE SEQUENCE [LARGE SCALE GENOMIC DNA]</scope>
    <source>
        <strain evidence="2 3">P558</strain>
    </source>
</reference>
<evidence type="ECO:0000259" key="1">
    <source>
        <dbReference type="Pfam" id="PF00248"/>
    </source>
</evidence>
<dbReference type="GO" id="GO:0016491">
    <property type="term" value="F:oxidoreductase activity"/>
    <property type="evidence" value="ECO:0007669"/>
    <property type="project" value="InterPro"/>
</dbReference>
<dbReference type="PANTHER" id="PTHR43638">
    <property type="entry name" value="OXIDOREDUCTASE, ALDO/KETO REDUCTASE FAMILY PROTEIN"/>
    <property type="match status" value="1"/>
</dbReference>
<accession>A0AAN2TT89</accession>
<evidence type="ECO:0000313" key="3">
    <source>
        <dbReference type="Proteomes" id="UP000182110"/>
    </source>
</evidence>
<comment type="caution">
    <text evidence="2">The sequence shown here is derived from an EMBL/GenBank/DDBJ whole genome shotgun (WGS) entry which is preliminary data.</text>
</comment>
<dbReference type="InterPro" id="IPR002347">
    <property type="entry name" value="SDR_fam"/>
</dbReference>